<dbReference type="EMBL" id="QJKB01000011">
    <property type="protein sequence ID" value="PXX38679.1"/>
    <property type="molecule type" value="Genomic_DNA"/>
</dbReference>
<evidence type="ECO:0000313" key="4">
    <source>
        <dbReference type="EMBL" id="PXX38679.1"/>
    </source>
</evidence>
<dbReference type="OrthoDB" id="8889410at2"/>
<evidence type="ECO:0000313" key="5">
    <source>
        <dbReference type="Proteomes" id="UP000247792"/>
    </source>
</evidence>
<dbReference type="Pfam" id="PF00072">
    <property type="entry name" value="Response_reg"/>
    <property type="match status" value="1"/>
</dbReference>
<accession>A0A318IT55</accession>
<sequence length="302" mass="32920">MNSISTALPCASKKILISVFGLSEYELRLVRSVLSLTMASGRKHSYALFDASQAADPDIVILDPDNGQARAALQELIATRNIPEPATVFISNAGQAKPGKYHLLHPLVPTKMLALLDQVADELEKVLPAAFPASAAVVQKADMDKAAIVQPLVQKNLQAAAMQTAYRALIIDDSPTARIKIDLELRSMKIASDCAETGEQALQMLEKKNYDIIFLDIVMPGADGYEICKIIRRHPQTKRTPVVMLTSKSSPFDRIRGSLSGCSSYLTKPVEHLKFRAVVEKTLTAGDAIFTMDKNQDLAMGI</sequence>
<dbReference type="PANTHER" id="PTHR44591:SF3">
    <property type="entry name" value="RESPONSE REGULATORY DOMAIN-CONTAINING PROTEIN"/>
    <property type="match status" value="1"/>
</dbReference>
<gene>
    <name evidence="4" type="ORF">DFR42_11145</name>
</gene>
<evidence type="ECO:0000256" key="1">
    <source>
        <dbReference type="ARBA" id="ARBA00022553"/>
    </source>
</evidence>
<dbReference type="AlphaFoldDB" id="A0A318IT55"/>
<dbReference type="InterPro" id="IPR050595">
    <property type="entry name" value="Bact_response_regulator"/>
</dbReference>
<dbReference type="GO" id="GO:0000160">
    <property type="term" value="P:phosphorelay signal transduction system"/>
    <property type="evidence" value="ECO:0007669"/>
    <property type="project" value="InterPro"/>
</dbReference>
<feature type="modified residue" description="4-aspartylphosphate" evidence="2">
    <location>
        <position position="216"/>
    </location>
</feature>
<dbReference type="InterPro" id="IPR001789">
    <property type="entry name" value="Sig_transdc_resp-reg_receiver"/>
</dbReference>
<keyword evidence="1 2" id="KW-0597">Phosphoprotein</keyword>
<dbReference type="PANTHER" id="PTHR44591">
    <property type="entry name" value="STRESS RESPONSE REGULATOR PROTEIN 1"/>
    <property type="match status" value="1"/>
</dbReference>
<evidence type="ECO:0000259" key="3">
    <source>
        <dbReference type="PROSITE" id="PS50110"/>
    </source>
</evidence>
<name>A0A318IT55_9BURK</name>
<dbReference type="PROSITE" id="PS50110">
    <property type="entry name" value="RESPONSE_REGULATORY"/>
    <property type="match status" value="1"/>
</dbReference>
<dbReference type="Gene3D" id="3.40.50.2300">
    <property type="match status" value="1"/>
</dbReference>
<keyword evidence="5" id="KW-1185">Reference proteome</keyword>
<dbReference type="SMART" id="SM00448">
    <property type="entry name" value="REC"/>
    <property type="match status" value="1"/>
</dbReference>
<dbReference type="CDD" id="cd17574">
    <property type="entry name" value="REC_OmpR"/>
    <property type="match status" value="1"/>
</dbReference>
<evidence type="ECO:0000256" key="2">
    <source>
        <dbReference type="PROSITE-ProRule" id="PRU00169"/>
    </source>
</evidence>
<comment type="caution">
    <text evidence="4">The sequence shown here is derived from an EMBL/GenBank/DDBJ whole genome shotgun (WGS) entry which is preliminary data.</text>
</comment>
<proteinExistence type="predicted"/>
<dbReference type="InterPro" id="IPR011006">
    <property type="entry name" value="CheY-like_superfamily"/>
</dbReference>
<dbReference type="Proteomes" id="UP000247792">
    <property type="component" value="Unassembled WGS sequence"/>
</dbReference>
<dbReference type="RefSeq" id="WP_110257527.1">
    <property type="nucleotide sequence ID" value="NZ_QJKB01000011.1"/>
</dbReference>
<dbReference type="SUPFAM" id="SSF52172">
    <property type="entry name" value="CheY-like"/>
    <property type="match status" value="1"/>
</dbReference>
<organism evidence="4 5">
    <name type="scientific">Undibacterium pigrum</name>
    <dbReference type="NCBI Taxonomy" id="401470"/>
    <lineage>
        <taxon>Bacteria</taxon>
        <taxon>Pseudomonadati</taxon>
        <taxon>Pseudomonadota</taxon>
        <taxon>Betaproteobacteria</taxon>
        <taxon>Burkholderiales</taxon>
        <taxon>Oxalobacteraceae</taxon>
        <taxon>Undibacterium</taxon>
    </lineage>
</organism>
<protein>
    <submittedName>
        <fullName evidence="4">Twitching motility two-component system response regulator PilG</fullName>
    </submittedName>
</protein>
<feature type="domain" description="Response regulatory" evidence="3">
    <location>
        <begin position="167"/>
        <end position="283"/>
    </location>
</feature>
<reference evidence="4 5" key="1">
    <citation type="submission" date="2018-05" db="EMBL/GenBank/DDBJ databases">
        <title>Genomic Encyclopedia of Type Strains, Phase IV (KMG-IV): sequencing the most valuable type-strain genomes for metagenomic binning, comparative biology and taxonomic classification.</title>
        <authorList>
            <person name="Goeker M."/>
        </authorList>
    </citation>
    <scope>NUCLEOTIDE SEQUENCE [LARGE SCALE GENOMIC DNA]</scope>
    <source>
        <strain evidence="4 5">DSM 19792</strain>
    </source>
</reference>